<dbReference type="EMBL" id="JBJKFK010006947">
    <property type="protein sequence ID" value="KAL3307603.1"/>
    <property type="molecule type" value="Genomic_DNA"/>
</dbReference>
<evidence type="ECO:0000313" key="2">
    <source>
        <dbReference type="Proteomes" id="UP001626550"/>
    </source>
</evidence>
<sequence length="267" mass="30333">MKTLVLLVAGIALLVSLVTLTWIKGDELHHLQKRWTHDNSHLRDLNQDHNHPWMNNAWYRYVHDRTRADNSTECYVCSHMPTTAIHATIYGIPPTTEETMCIFNKAITGNCSHRALYVTGLALKGQSTKASDAIPACNDADVKRVTRPISQRWDRIEQATPCAYNLTNWNYTCDKEYWVNVNASNAKSRSFAIILPPDIQYPICFNFTDGSRRLGRNRNCTQTLDMTRSRGTIMFKNGTFWVQGTAWACGPKTYFMLPPNSTGLCAP</sequence>
<dbReference type="Proteomes" id="UP001626550">
    <property type="component" value="Unassembled WGS sequence"/>
</dbReference>
<reference evidence="1 2" key="1">
    <citation type="submission" date="2024-11" db="EMBL/GenBank/DDBJ databases">
        <title>Adaptive evolution of stress response genes in parasites aligns with host niche diversity.</title>
        <authorList>
            <person name="Hahn C."/>
            <person name="Resl P."/>
        </authorList>
    </citation>
    <scope>NUCLEOTIDE SEQUENCE [LARGE SCALE GENOMIC DNA]</scope>
    <source>
        <strain evidence="1">EGGRZ-B1_66</strain>
        <tissue evidence="1">Body</tissue>
    </source>
</reference>
<proteinExistence type="predicted"/>
<protein>
    <submittedName>
        <fullName evidence="1">Uncharacterized protein</fullName>
    </submittedName>
</protein>
<accession>A0ABD2PKM4</accession>
<organism evidence="1 2">
    <name type="scientific">Cichlidogyrus casuarinus</name>
    <dbReference type="NCBI Taxonomy" id="1844966"/>
    <lineage>
        <taxon>Eukaryota</taxon>
        <taxon>Metazoa</taxon>
        <taxon>Spiralia</taxon>
        <taxon>Lophotrochozoa</taxon>
        <taxon>Platyhelminthes</taxon>
        <taxon>Monogenea</taxon>
        <taxon>Monopisthocotylea</taxon>
        <taxon>Dactylogyridea</taxon>
        <taxon>Ancyrocephalidae</taxon>
        <taxon>Cichlidogyrus</taxon>
    </lineage>
</organism>
<evidence type="ECO:0000313" key="1">
    <source>
        <dbReference type="EMBL" id="KAL3307603.1"/>
    </source>
</evidence>
<name>A0ABD2PKM4_9PLAT</name>
<feature type="non-terminal residue" evidence="1">
    <location>
        <position position="267"/>
    </location>
</feature>
<keyword evidence="2" id="KW-1185">Reference proteome</keyword>
<comment type="caution">
    <text evidence="1">The sequence shown here is derived from an EMBL/GenBank/DDBJ whole genome shotgun (WGS) entry which is preliminary data.</text>
</comment>
<dbReference type="AlphaFoldDB" id="A0ABD2PKM4"/>
<gene>
    <name evidence="1" type="ORF">Ciccas_013880</name>
</gene>